<reference evidence="2 3" key="1">
    <citation type="journal article" date="2014" name="Genome Biol. Evol.">
        <title>The genome of the myxosporean Thelohanellus kitauei shows adaptations to nutrient acquisition within its fish host.</title>
        <authorList>
            <person name="Yang Y."/>
            <person name="Xiong J."/>
            <person name="Zhou Z."/>
            <person name="Huo F."/>
            <person name="Miao W."/>
            <person name="Ran C."/>
            <person name="Liu Y."/>
            <person name="Zhang J."/>
            <person name="Feng J."/>
            <person name="Wang M."/>
            <person name="Wang M."/>
            <person name="Wang L."/>
            <person name="Yao B."/>
        </authorList>
    </citation>
    <scope>NUCLEOTIDE SEQUENCE [LARGE SCALE GENOMIC DNA]</scope>
    <source>
        <strain evidence="2">Wuqing</strain>
    </source>
</reference>
<sequence length="119" mass="14143">MPHNRLIAKLVNEFRQYMMHQGSKHKQTESLAEDYGNLKRKVIQKLDDVNEHIKQIDVVESHLHRLKADLHFISGQVHRSYVASTKAVGFYTMLIIIVFQTIFIVLFLSNNRQRRHRYD</sequence>
<accession>A0A0C2MZU7</accession>
<proteinExistence type="predicted"/>
<organism evidence="2 3">
    <name type="scientific">Thelohanellus kitauei</name>
    <name type="common">Myxosporean</name>
    <dbReference type="NCBI Taxonomy" id="669202"/>
    <lineage>
        <taxon>Eukaryota</taxon>
        <taxon>Metazoa</taxon>
        <taxon>Cnidaria</taxon>
        <taxon>Myxozoa</taxon>
        <taxon>Myxosporea</taxon>
        <taxon>Bivalvulida</taxon>
        <taxon>Platysporina</taxon>
        <taxon>Myxobolidae</taxon>
        <taxon>Thelohanellus</taxon>
    </lineage>
</organism>
<evidence type="ECO:0000313" key="3">
    <source>
        <dbReference type="Proteomes" id="UP000031668"/>
    </source>
</evidence>
<dbReference type="Proteomes" id="UP000031668">
    <property type="component" value="Unassembled WGS sequence"/>
</dbReference>
<gene>
    <name evidence="2" type="ORF">RF11_10202</name>
</gene>
<protein>
    <submittedName>
        <fullName evidence="2">Uncharacterized protein</fullName>
    </submittedName>
</protein>
<keyword evidence="1" id="KW-0812">Transmembrane</keyword>
<feature type="transmembrane region" description="Helical" evidence="1">
    <location>
        <begin position="88"/>
        <end position="108"/>
    </location>
</feature>
<keyword evidence="1" id="KW-0472">Membrane</keyword>
<dbReference type="EMBL" id="JWZT01002340">
    <property type="protein sequence ID" value="KII69615.1"/>
    <property type="molecule type" value="Genomic_DNA"/>
</dbReference>
<name>A0A0C2MZU7_THEKT</name>
<evidence type="ECO:0000313" key="2">
    <source>
        <dbReference type="EMBL" id="KII69615.1"/>
    </source>
</evidence>
<dbReference type="AlphaFoldDB" id="A0A0C2MZU7"/>
<keyword evidence="3" id="KW-1185">Reference proteome</keyword>
<keyword evidence="1" id="KW-1133">Transmembrane helix</keyword>
<comment type="caution">
    <text evidence="2">The sequence shown here is derived from an EMBL/GenBank/DDBJ whole genome shotgun (WGS) entry which is preliminary data.</text>
</comment>
<evidence type="ECO:0000256" key="1">
    <source>
        <dbReference type="SAM" id="Phobius"/>
    </source>
</evidence>